<feature type="domain" description="Pterin-binding" evidence="1">
    <location>
        <begin position="139"/>
        <end position="383"/>
    </location>
</feature>
<dbReference type="InterPro" id="IPR045406">
    <property type="entry name" value="DUF6513"/>
</dbReference>
<dbReference type="AlphaFoldDB" id="A0A7J2U4R0"/>
<evidence type="ECO:0000313" key="2">
    <source>
        <dbReference type="EMBL" id="HEM67385.1"/>
    </source>
</evidence>
<dbReference type="EMBL" id="DSEU01000047">
    <property type="protein sequence ID" value="HEM67385.1"/>
    <property type="molecule type" value="Genomic_DNA"/>
</dbReference>
<dbReference type="Pfam" id="PF20123">
    <property type="entry name" value="DUF6513"/>
    <property type="match status" value="1"/>
</dbReference>
<dbReference type="PROSITE" id="PS50972">
    <property type="entry name" value="PTERIN_BINDING"/>
    <property type="match status" value="1"/>
</dbReference>
<proteinExistence type="predicted"/>
<dbReference type="NCBIfam" id="TIGR00284">
    <property type="entry name" value="dihydropteroate synthase-like protein"/>
    <property type="match status" value="1"/>
</dbReference>
<evidence type="ECO:0000259" key="1">
    <source>
        <dbReference type="PROSITE" id="PS50972"/>
    </source>
</evidence>
<protein>
    <submittedName>
        <fullName evidence="2">Dihydropteroate synthase-like protein</fullName>
    </submittedName>
</protein>
<dbReference type="GO" id="GO:0042558">
    <property type="term" value="P:pteridine-containing compound metabolic process"/>
    <property type="evidence" value="ECO:0007669"/>
    <property type="project" value="InterPro"/>
</dbReference>
<organism evidence="2">
    <name type="scientific">Ignisphaera aggregans</name>
    <dbReference type="NCBI Taxonomy" id="334771"/>
    <lineage>
        <taxon>Archaea</taxon>
        <taxon>Thermoproteota</taxon>
        <taxon>Thermoprotei</taxon>
        <taxon>Desulfurococcales</taxon>
        <taxon>Desulfurococcaceae</taxon>
        <taxon>Ignisphaera</taxon>
    </lineage>
</organism>
<dbReference type="Gene3D" id="3.20.20.20">
    <property type="entry name" value="Dihydropteroate synthase-like"/>
    <property type="match status" value="1"/>
</dbReference>
<dbReference type="InterPro" id="IPR005236">
    <property type="entry name" value="Dihydropt_synth"/>
</dbReference>
<dbReference type="InterPro" id="IPR000489">
    <property type="entry name" value="Pterin-binding_dom"/>
</dbReference>
<sequence>MARILIVTGKLAEPIIRKVLAETRTEHEVDIVVTPVQIAAFLTAEYVAQYLKYRNLKGFDYILLPGLARGSGRVIEEVTGVKAVKGTVNAYDIGEILRLSDLSMLSPDVPADEVLSSAIEERNREILKHFEELLTDENSLTVGRLRVPLSPPPIRVATEISEAHLLSKEMLISEAEKYAENGADIIALGFEALHPHPHEVSEAVKTLKERIGAPIAVDTSIPSEINSALQAGADMVINIDLTNIDKIRCVDRDVAVVTIPRDPTTNTIPKRPDARMELLEKAVNVIRGRGFEKVFADAVLEPFGQTFSSLLAYHLFKLRNPQTPLFAGVGNVVELVDADSIGVNTSLVMLAQEIGVSVVLVVEKSAKARGSTLEVKVASQMATLAYYKNSPPKNLGISLLMLKDKKRYEEEIEKDYGIVVEAFEDEKPYTLDPLGVFKIRVNHEIGCIETLYIGRKGKILIRGKSAKAIQHKIIEMGLVSQLSHAMYLGRELAKAEIALQLGKSYIQEKPLFTKPRYIKL</sequence>
<accession>A0A7J2U4R0</accession>
<dbReference type="InterPro" id="IPR011005">
    <property type="entry name" value="Dihydropteroate_synth-like_sf"/>
</dbReference>
<name>A0A7J2U4R0_9CREN</name>
<gene>
    <name evidence="2" type="ORF">ENO26_07475</name>
</gene>
<reference evidence="2" key="1">
    <citation type="journal article" date="2020" name="mSystems">
        <title>Genome- and Community-Level Interaction Insights into Carbon Utilization and Element Cycling Functions of Hydrothermarchaeota in Hydrothermal Sediment.</title>
        <authorList>
            <person name="Zhou Z."/>
            <person name="Liu Y."/>
            <person name="Xu W."/>
            <person name="Pan J."/>
            <person name="Luo Z.H."/>
            <person name="Li M."/>
        </authorList>
    </citation>
    <scope>NUCLEOTIDE SEQUENCE [LARGE SCALE GENOMIC DNA]</scope>
    <source>
        <strain evidence="2">SpSt-125</strain>
    </source>
</reference>
<dbReference type="Pfam" id="PF14251">
    <property type="entry name" value="PterinBD-DUF4346"/>
    <property type="match status" value="1"/>
</dbReference>
<comment type="caution">
    <text evidence="2">The sequence shown here is derived from an EMBL/GenBank/DDBJ whole genome shotgun (WGS) entry which is preliminary data.</text>
</comment>
<dbReference type="InterPro" id="IPR025595">
    <property type="entry name" value="PterinBD-DUF4346"/>
</dbReference>
<dbReference type="SUPFAM" id="SSF51717">
    <property type="entry name" value="Dihydropteroate synthetase-like"/>
    <property type="match status" value="1"/>
</dbReference>
<dbReference type="Pfam" id="PF00809">
    <property type="entry name" value="Pterin_bind"/>
    <property type="match status" value="1"/>
</dbReference>